<sequence>MDDNPFNKYLRLSKLKRSINQELIKKLEKETDEINGIFKCLENELNDMNLNSIHALPSSSSQYTMLSMKSTSSSVISTPEYRVETPLSRASIASSATTAALPDAVKRVQQQTIEIPMTNLTGSSITTPLSLKKNIPVMPSNEQNSSIIMLGPIPNNSEKVPIEKIINIYCHILKEPKNTDKDPKKEQKKDSIAYEGKFNKSYGASTCLVQLLHSLLKACHQKFTKPNDKIKFNVQVNSSNFLNMCDFYDKKTTPGSLTDSSVKMFESCIEYKDKLSIAFKNINESSLLQKIALYHAERYHNKTNEWNCNENMSILGNTLEEAAQVLPNL</sequence>
<reference evidence="2" key="1">
    <citation type="submission" date="2017-02" db="UniProtKB">
        <authorList>
            <consortium name="WormBaseParasite"/>
        </authorList>
    </citation>
    <scope>IDENTIFICATION</scope>
</reference>
<evidence type="ECO:0000313" key="2">
    <source>
        <dbReference type="WBParaSite" id="SPAL_0000344600.1"/>
    </source>
</evidence>
<dbReference type="AlphaFoldDB" id="A0A0N5BBP0"/>
<name>A0A0N5BBP0_STREA</name>
<dbReference type="Proteomes" id="UP000046392">
    <property type="component" value="Unplaced"/>
</dbReference>
<keyword evidence="1" id="KW-1185">Reference proteome</keyword>
<protein>
    <submittedName>
        <fullName evidence="2">Uncharacterized protein</fullName>
    </submittedName>
</protein>
<dbReference type="WBParaSite" id="SPAL_0000344600.1">
    <property type="protein sequence ID" value="SPAL_0000344600.1"/>
    <property type="gene ID" value="SPAL_0000344600"/>
</dbReference>
<organism evidence="1 2">
    <name type="scientific">Strongyloides papillosus</name>
    <name type="common">Intestinal threadworm</name>
    <dbReference type="NCBI Taxonomy" id="174720"/>
    <lineage>
        <taxon>Eukaryota</taxon>
        <taxon>Metazoa</taxon>
        <taxon>Ecdysozoa</taxon>
        <taxon>Nematoda</taxon>
        <taxon>Chromadorea</taxon>
        <taxon>Rhabditida</taxon>
        <taxon>Tylenchina</taxon>
        <taxon>Panagrolaimomorpha</taxon>
        <taxon>Strongyloidoidea</taxon>
        <taxon>Strongyloididae</taxon>
        <taxon>Strongyloides</taxon>
    </lineage>
</organism>
<proteinExistence type="predicted"/>
<accession>A0A0N5BBP0</accession>
<evidence type="ECO:0000313" key="1">
    <source>
        <dbReference type="Proteomes" id="UP000046392"/>
    </source>
</evidence>